<dbReference type="GO" id="GO:0030170">
    <property type="term" value="F:pyridoxal phosphate binding"/>
    <property type="evidence" value="ECO:0007669"/>
    <property type="project" value="InterPro"/>
</dbReference>
<organism evidence="15 16">
    <name type="scientific">Meganyctiphanes norvegica</name>
    <name type="common">Northern krill</name>
    <name type="synonym">Thysanopoda norvegica</name>
    <dbReference type="NCBI Taxonomy" id="48144"/>
    <lineage>
        <taxon>Eukaryota</taxon>
        <taxon>Metazoa</taxon>
        <taxon>Ecdysozoa</taxon>
        <taxon>Arthropoda</taxon>
        <taxon>Crustacea</taxon>
        <taxon>Multicrustacea</taxon>
        <taxon>Malacostraca</taxon>
        <taxon>Eumalacostraca</taxon>
        <taxon>Eucarida</taxon>
        <taxon>Euphausiacea</taxon>
        <taxon>Euphausiidae</taxon>
        <taxon>Meganyctiphanes</taxon>
    </lineage>
</organism>
<gene>
    <name evidence="15" type="ORF">MNOR_LOCUS5624</name>
</gene>
<dbReference type="PROSITE" id="PS51257">
    <property type="entry name" value="PROKAR_LIPOPROTEIN"/>
    <property type="match status" value="1"/>
</dbReference>
<evidence type="ECO:0000256" key="10">
    <source>
        <dbReference type="ARBA" id="ARBA00023315"/>
    </source>
</evidence>
<evidence type="ECO:0000313" key="16">
    <source>
        <dbReference type="Proteomes" id="UP001497623"/>
    </source>
</evidence>
<evidence type="ECO:0000256" key="6">
    <source>
        <dbReference type="ARBA" id="ARBA00022679"/>
    </source>
</evidence>
<dbReference type="InterPro" id="IPR015421">
    <property type="entry name" value="PyrdxlP-dep_Trfase_major"/>
</dbReference>
<protein>
    <recommendedName>
        <fullName evidence="11">Serine palmitoyltransferase 1</fullName>
        <ecNumber evidence="5">2.3.1.50</ecNumber>
    </recommendedName>
    <alternativeName>
        <fullName evidence="12">Long chain base biosynthesis protein 1</fullName>
    </alternativeName>
    <alternativeName>
        <fullName evidence="13">Serine-palmitoyl-CoA transferase 1</fullName>
    </alternativeName>
</protein>
<evidence type="ECO:0000256" key="12">
    <source>
        <dbReference type="ARBA" id="ARBA00041765"/>
    </source>
</evidence>
<evidence type="ECO:0000259" key="14">
    <source>
        <dbReference type="Pfam" id="PF00155"/>
    </source>
</evidence>
<dbReference type="InterPro" id="IPR004839">
    <property type="entry name" value="Aminotransferase_I/II_large"/>
</dbReference>
<dbReference type="Pfam" id="PF00155">
    <property type="entry name" value="Aminotran_1_2"/>
    <property type="match status" value="1"/>
</dbReference>
<dbReference type="GO" id="GO:0046512">
    <property type="term" value="P:sphingosine biosynthetic process"/>
    <property type="evidence" value="ECO:0007669"/>
    <property type="project" value="TreeGrafter"/>
</dbReference>
<dbReference type="InterPro" id="IPR015422">
    <property type="entry name" value="PyrdxlP-dep_Trfase_small"/>
</dbReference>
<evidence type="ECO:0000256" key="11">
    <source>
        <dbReference type="ARBA" id="ARBA00041066"/>
    </source>
</evidence>
<dbReference type="SUPFAM" id="SSF53383">
    <property type="entry name" value="PLP-dependent transferases"/>
    <property type="match status" value="1"/>
</dbReference>
<evidence type="ECO:0000256" key="7">
    <source>
        <dbReference type="ARBA" id="ARBA00022898"/>
    </source>
</evidence>
<dbReference type="Gene3D" id="3.40.640.10">
    <property type="entry name" value="Type I PLP-dependent aspartate aminotransferase-like (Major domain)"/>
    <property type="match status" value="1"/>
</dbReference>
<accession>A0AAV2PYK8</accession>
<evidence type="ECO:0000256" key="13">
    <source>
        <dbReference type="ARBA" id="ARBA00042649"/>
    </source>
</evidence>
<dbReference type="InterPro" id="IPR050087">
    <property type="entry name" value="AON_synthase_class-II"/>
</dbReference>
<dbReference type="PANTHER" id="PTHR13693">
    <property type="entry name" value="CLASS II AMINOTRANSFERASE/8-AMINO-7-OXONONANOATE SYNTHASE"/>
    <property type="match status" value="1"/>
</dbReference>
<feature type="non-terminal residue" evidence="15">
    <location>
        <position position="456"/>
    </location>
</feature>
<dbReference type="Proteomes" id="UP001497623">
    <property type="component" value="Unassembled WGS sequence"/>
</dbReference>
<evidence type="ECO:0000256" key="8">
    <source>
        <dbReference type="ARBA" id="ARBA00022919"/>
    </source>
</evidence>
<dbReference type="GO" id="GO:0046513">
    <property type="term" value="P:ceramide biosynthetic process"/>
    <property type="evidence" value="ECO:0007669"/>
    <property type="project" value="TreeGrafter"/>
</dbReference>
<proteinExistence type="inferred from homology"/>
<evidence type="ECO:0000256" key="2">
    <source>
        <dbReference type="ARBA" id="ARBA00004760"/>
    </source>
</evidence>
<keyword evidence="7" id="KW-0663">Pyridoxal phosphate</keyword>
<dbReference type="FunFam" id="3.40.640.10:FF:000049">
    <property type="entry name" value="serine palmitoyltransferase 1 isoform X1"/>
    <property type="match status" value="1"/>
</dbReference>
<feature type="domain" description="Aminotransferase class I/classII large" evidence="14">
    <location>
        <begin position="81"/>
        <end position="444"/>
    </location>
</feature>
<keyword evidence="6" id="KW-0808">Transferase</keyword>
<evidence type="ECO:0000256" key="9">
    <source>
        <dbReference type="ARBA" id="ARBA00023098"/>
    </source>
</evidence>
<dbReference type="GO" id="GO:0004758">
    <property type="term" value="F:serine C-palmitoyltransferase activity"/>
    <property type="evidence" value="ECO:0007669"/>
    <property type="project" value="UniProtKB-EC"/>
</dbReference>
<sequence length="456" mass="50705">MAEYLKIFLNFQPGPYKSLLSTILLIGCVLVMLIKKPSKVIKNTIFDKKKEPRNTPFTAKLTKSETSKVGRYLQVENGDSLLNMCSHNYLNFSERPEIEETALQCLHKYGVGSCGPRGFYGTTEVHLQLEDRLAEFFNCEMAVVYAYGFSTIASAIPAYSKSGDVIFADEKVNFAIQRAFKASRSRIIYFKHNDMESLEKVLIEEEQLGKKDPKKAAATRKFLVVEGIYMNTGTVCNLPEIVRLRAMYKLRLFIDESISFGTLGPNCRGVTDHFNIPLKEVDMIMASLENAAASTGGFCVGTKFVIDHQRLSGLGYCFSASLPPMLTATSITTVDILEKEGTDLVSQLQDRCIAVHKALADCCTNKLLLSGDDISPVKHLLLSSPTGDREEDNAVLRDVVKKVKKYGVALTTCSYLWEAEANNPLPSIRITIQKDLTNEEIEITRTAITKAVAEVL</sequence>
<dbReference type="EMBL" id="CAXKWB010002199">
    <property type="protein sequence ID" value="CAL4066377.1"/>
    <property type="molecule type" value="Genomic_DNA"/>
</dbReference>
<dbReference type="GO" id="GO:0005783">
    <property type="term" value="C:endoplasmic reticulum"/>
    <property type="evidence" value="ECO:0007669"/>
    <property type="project" value="TreeGrafter"/>
</dbReference>
<keyword evidence="9" id="KW-0443">Lipid metabolism</keyword>
<reference evidence="15 16" key="1">
    <citation type="submission" date="2024-05" db="EMBL/GenBank/DDBJ databases">
        <authorList>
            <person name="Wallberg A."/>
        </authorList>
    </citation>
    <scope>NUCLEOTIDE SEQUENCE [LARGE SCALE GENOMIC DNA]</scope>
</reference>
<dbReference type="GO" id="GO:0016020">
    <property type="term" value="C:membrane"/>
    <property type="evidence" value="ECO:0007669"/>
    <property type="project" value="GOC"/>
</dbReference>
<comment type="similarity">
    <text evidence="4">Belongs to the class-II pyridoxal-phosphate-dependent aminotransferase family.</text>
</comment>
<dbReference type="PANTHER" id="PTHR13693:SF2">
    <property type="entry name" value="SERINE PALMITOYLTRANSFERASE 1"/>
    <property type="match status" value="1"/>
</dbReference>
<comment type="cofactor">
    <cofactor evidence="1">
        <name>pyridoxal 5'-phosphate</name>
        <dbReference type="ChEBI" id="CHEBI:597326"/>
    </cofactor>
</comment>
<keyword evidence="8" id="KW-0746">Sphingolipid metabolism</keyword>
<evidence type="ECO:0000256" key="5">
    <source>
        <dbReference type="ARBA" id="ARBA00013220"/>
    </source>
</evidence>
<dbReference type="EC" id="2.3.1.50" evidence="5"/>
<comment type="pathway">
    <text evidence="3">Sphingolipid metabolism.</text>
</comment>
<comment type="caution">
    <text evidence="15">The sequence shown here is derived from an EMBL/GenBank/DDBJ whole genome shotgun (WGS) entry which is preliminary data.</text>
</comment>
<dbReference type="AlphaFoldDB" id="A0AAV2PYK8"/>
<dbReference type="InterPro" id="IPR015424">
    <property type="entry name" value="PyrdxlP-dep_Trfase"/>
</dbReference>
<evidence type="ECO:0000256" key="1">
    <source>
        <dbReference type="ARBA" id="ARBA00001933"/>
    </source>
</evidence>
<name>A0AAV2PYK8_MEGNR</name>
<evidence type="ECO:0000256" key="4">
    <source>
        <dbReference type="ARBA" id="ARBA00008392"/>
    </source>
</evidence>
<comment type="pathway">
    <text evidence="2">Lipid metabolism; sphingolipid metabolism.</text>
</comment>
<evidence type="ECO:0000313" key="15">
    <source>
        <dbReference type="EMBL" id="CAL4066377.1"/>
    </source>
</evidence>
<keyword evidence="16" id="KW-1185">Reference proteome</keyword>
<dbReference type="Gene3D" id="3.90.1150.10">
    <property type="entry name" value="Aspartate Aminotransferase, domain 1"/>
    <property type="match status" value="1"/>
</dbReference>
<keyword evidence="10" id="KW-0012">Acyltransferase</keyword>
<evidence type="ECO:0000256" key="3">
    <source>
        <dbReference type="ARBA" id="ARBA00004991"/>
    </source>
</evidence>